<evidence type="ECO:0000256" key="1">
    <source>
        <dbReference type="SAM" id="SignalP"/>
    </source>
</evidence>
<reference evidence="2 3" key="1">
    <citation type="submission" date="2019-03" db="EMBL/GenBank/DDBJ databases">
        <title>Lake Tanganyika Metagenome-Assembled Genomes (MAGs).</title>
        <authorList>
            <person name="Tran P."/>
        </authorList>
    </citation>
    <scope>NUCLEOTIDE SEQUENCE [LARGE SCALE GENOMIC DNA]</scope>
    <source>
        <strain evidence="2">K_DeepCast_65m_m2_236</strain>
    </source>
</reference>
<organism evidence="2 3">
    <name type="scientific">Candidatus Tanganyikabacteria bacterium</name>
    <dbReference type="NCBI Taxonomy" id="2961651"/>
    <lineage>
        <taxon>Bacteria</taxon>
        <taxon>Bacillati</taxon>
        <taxon>Candidatus Sericytochromatia</taxon>
        <taxon>Candidatus Tanganyikabacteria</taxon>
    </lineage>
</organism>
<sequence>MVVRKLAGRLWLAVFCAGCVALPASQLSGLAPGAPGADSGAGAAGSAGANGGLTQGSAVTNSNPAAIPGLVSNNAGSLVSNNTASLAGSVLAPAALISNNGNNLVSNGSANFRVSSLDAVPLQRALIYLSDTRERLYLDPASGAVLTTTTDDQGKFRFDKAPGGDTVVVNAVLSGN</sequence>
<dbReference type="Proteomes" id="UP000703893">
    <property type="component" value="Unassembled WGS sequence"/>
</dbReference>
<proteinExistence type="predicted"/>
<comment type="caution">
    <text evidence="2">The sequence shown here is derived from an EMBL/GenBank/DDBJ whole genome shotgun (WGS) entry which is preliminary data.</text>
</comment>
<dbReference type="SUPFAM" id="SSF117074">
    <property type="entry name" value="Hypothetical protein PA1324"/>
    <property type="match status" value="1"/>
</dbReference>
<dbReference type="AlphaFoldDB" id="A0A938BME7"/>
<evidence type="ECO:0000313" key="2">
    <source>
        <dbReference type="EMBL" id="MBM3274189.1"/>
    </source>
</evidence>
<feature type="signal peptide" evidence="1">
    <location>
        <begin position="1"/>
        <end position="21"/>
    </location>
</feature>
<evidence type="ECO:0008006" key="4">
    <source>
        <dbReference type="Google" id="ProtNLM"/>
    </source>
</evidence>
<dbReference type="EMBL" id="VGJX01000146">
    <property type="protein sequence ID" value="MBM3274189.1"/>
    <property type="molecule type" value="Genomic_DNA"/>
</dbReference>
<keyword evidence="1" id="KW-0732">Signal</keyword>
<feature type="non-terminal residue" evidence="2">
    <location>
        <position position="176"/>
    </location>
</feature>
<accession>A0A938BME7</accession>
<feature type="chain" id="PRO_5036922477" description="Carboxypeptidase regulatory-like domain-containing protein" evidence="1">
    <location>
        <begin position="22"/>
        <end position="176"/>
    </location>
</feature>
<gene>
    <name evidence="2" type="ORF">FJZ00_03485</name>
</gene>
<name>A0A938BME7_9BACT</name>
<protein>
    <recommendedName>
        <fullName evidence="4">Carboxypeptidase regulatory-like domain-containing protein</fullName>
    </recommendedName>
</protein>
<evidence type="ECO:0000313" key="3">
    <source>
        <dbReference type="Proteomes" id="UP000703893"/>
    </source>
</evidence>